<reference evidence="3" key="1">
    <citation type="submission" date="2015-09" db="EMBL/GenBank/DDBJ databases">
        <authorList>
            <consortium name="Pathogen Informatics"/>
        </authorList>
    </citation>
    <scope>NUCLEOTIDE SEQUENCE</scope>
    <source>
        <strain evidence="3">2789STDY5834896</strain>
    </source>
</reference>
<name>A0A1C6GU00_9FIRM</name>
<sequence>MTGTLIVAHGSREKTTEKTFEAIIEMVRQKVTPPLESAYMEFSEKNIATGLQRLVDQGVDHVRVVPYFLFSGIHIKEDIPGEVQAFCDCHPGVTVTMGKALGEDPRIADVLAQRVAESAEL</sequence>
<dbReference type="GO" id="GO:0046872">
    <property type="term" value="F:metal ion binding"/>
    <property type="evidence" value="ECO:0007669"/>
    <property type="project" value="UniProtKB-KW"/>
</dbReference>
<dbReference type="EMBL" id="FMHG01000001">
    <property type="protein sequence ID" value="SCJ48697.1"/>
    <property type="molecule type" value="Genomic_DNA"/>
</dbReference>
<dbReference type="GO" id="GO:0016852">
    <property type="term" value="F:sirohydrochlorin cobaltochelatase activity"/>
    <property type="evidence" value="ECO:0007669"/>
    <property type="project" value="UniProtKB-EC"/>
</dbReference>
<evidence type="ECO:0000313" key="3">
    <source>
        <dbReference type="EMBL" id="SCJ48697.1"/>
    </source>
</evidence>
<dbReference type="Gene3D" id="3.40.50.1400">
    <property type="match status" value="1"/>
</dbReference>
<dbReference type="SUPFAM" id="SSF53800">
    <property type="entry name" value="Chelatase"/>
    <property type="match status" value="1"/>
</dbReference>
<keyword evidence="2 3" id="KW-0456">Lyase</keyword>
<dbReference type="Pfam" id="PF01903">
    <property type="entry name" value="CbiX"/>
    <property type="match status" value="1"/>
</dbReference>
<dbReference type="PANTHER" id="PTHR33542">
    <property type="entry name" value="SIROHYDROCHLORIN FERROCHELATASE, CHLOROPLASTIC"/>
    <property type="match status" value="1"/>
</dbReference>
<accession>A0A1C6GU00</accession>
<dbReference type="EC" id="4.99.1.3" evidence="3"/>
<protein>
    <submittedName>
        <fullName evidence="3">Sirohydrochlorin cobaltochelatase</fullName>
        <ecNumber evidence="3">4.99.1.3</ecNumber>
    </submittedName>
</protein>
<keyword evidence="1" id="KW-0479">Metal-binding</keyword>
<proteinExistence type="predicted"/>
<dbReference type="InterPro" id="IPR050963">
    <property type="entry name" value="Sirohydro_Cobaltochel/CbiX"/>
</dbReference>
<dbReference type="InterPro" id="IPR002762">
    <property type="entry name" value="CbiX-like"/>
</dbReference>
<dbReference type="AlphaFoldDB" id="A0A1C6GU00"/>
<dbReference type="PANTHER" id="PTHR33542:SF3">
    <property type="entry name" value="SIROHYDROCHLORIN FERROCHELATASE, CHLOROPLASTIC"/>
    <property type="match status" value="1"/>
</dbReference>
<dbReference type="CDD" id="cd03416">
    <property type="entry name" value="CbiX_SirB_N"/>
    <property type="match status" value="1"/>
</dbReference>
<evidence type="ECO:0000256" key="2">
    <source>
        <dbReference type="ARBA" id="ARBA00023239"/>
    </source>
</evidence>
<gene>
    <name evidence="3" type="primary">cbiX</name>
    <name evidence="3" type="ORF">SAMEA3545359_00534</name>
</gene>
<organism evidence="3">
    <name type="scientific">uncultured Anaerotruncus sp</name>
    <dbReference type="NCBI Taxonomy" id="905011"/>
    <lineage>
        <taxon>Bacteria</taxon>
        <taxon>Bacillati</taxon>
        <taxon>Bacillota</taxon>
        <taxon>Clostridia</taxon>
        <taxon>Eubacteriales</taxon>
        <taxon>Oscillospiraceae</taxon>
        <taxon>Anaerotruncus</taxon>
        <taxon>environmental samples</taxon>
    </lineage>
</organism>
<evidence type="ECO:0000256" key="1">
    <source>
        <dbReference type="ARBA" id="ARBA00022723"/>
    </source>
</evidence>